<dbReference type="PANTHER" id="PTHR38731:SF1">
    <property type="entry name" value="FECR PROTEIN DOMAIN-CONTAINING PROTEIN"/>
    <property type="match status" value="1"/>
</dbReference>
<feature type="non-terminal residue" evidence="2">
    <location>
        <position position="132"/>
    </location>
</feature>
<protein>
    <recommendedName>
        <fullName evidence="1">FecR protein domain-containing protein</fullName>
    </recommendedName>
</protein>
<name>A0A382KUK1_9ZZZZ</name>
<sequence length="132" mass="14363">MPVLANIGNITEHKGNGQLIRQAGTFNTNLAFGIESFDDIRTANGRLAITFDDDTSLRLTEHSKIIIDEFVYDANPSNSKMAITFAQGTARFATGALGRVPKENIFIRTPTATIAIRGTDFTTTVDELGRSL</sequence>
<dbReference type="PANTHER" id="PTHR38731">
    <property type="entry name" value="LIPL45-RELATED LIPOPROTEIN-RELATED"/>
    <property type="match status" value="1"/>
</dbReference>
<proteinExistence type="predicted"/>
<evidence type="ECO:0000259" key="1">
    <source>
        <dbReference type="Pfam" id="PF04773"/>
    </source>
</evidence>
<dbReference type="AlphaFoldDB" id="A0A382KUK1"/>
<dbReference type="EMBL" id="UINC01083095">
    <property type="protein sequence ID" value="SVC28464.1"/>
    <property type="molecule type" value="Genomic_DNA"/>
</dbReference>
<reference evidence="2" key="1">
    <citation type="submission" date="2018-05" db="EMBL/GenBank/DDBJ databases">
        <authorList>
            <person name="Lanie J.A."/>
            <person name="Ng W.-L."/>
            <person name="Kazmierczak K.M."/>
            <person name="Andrzejewski T.M."/>
            <person name="Davidsen T.M."/>
            <person name="Wayne K.J."/>
            <person name="Tettelin H."/>
            <person name="Glass J.I."/>
            <person name="Rusch D."/>
            <person name="Podicherti R."/>
            <person name="Tsui H.-C.T."/>
            <person name="Winkler M.E."/>
        </authorList>
    </citation>
    <scope>NUCLEOTIDE SEQUENCE</scope>
</reference>
<dbReference type="Gene3D" id="2.60.120.1440">
    <property type="match status" value="1"/>
</dbReference>
<gene>
    <name evidence="2" type="ORF">METZ01_LOCUS281318</name>
</gene>
<accession>A0A382KUK1</accession>
<dbReference type="InterPro" id="IPR006860">
    <property type="entry name" value="FecR"/>
</dbReference>
<evidence type="ECO:0000313" key="2">
    <source>
        <dbReference type="EMBL" id="SVC28464.1"/>
    </source>
</evidence>
<feature type="domain" description="FecR protein" evidence="1">
    <location>
        <begin position="38"/>
        <end position="127"/>
    </location>
</feature>
<dbReference type="Pfam" id="PF04773">
    <property type="entry name" value="FecR"/>
    <property type="match status" value="1"/>
</dbReference>
<organism evidence="2">
    <name type="scientific">marine metagenome</name>
    <dbReference type="NCBI Taxonomy" id="408172"/>
    <lineage>
        <taxon>unclassified sequences</taxon>
        <taxon>metagenomes</taxon>
        <taxon>ecological metagenomes</taxon>
    </lineage>
</organism>